<dbReference type="Pfam" id="PF05105">
    <property type="entry name" value="Phage_holin_4_1"/>
    <property type="match status" value="1"/>
</dbReference>
<evidence type="ECO:0000256" key="2">
    <source>
        <dbReference type="ARBA" id="ARBA00022692"/>
    </source>
</evidence>
<dbReference type="NCBIfam" id="TIGR01593">
    <property type="entry name" value="holin_tox_secr"/>
    <property type="match status" value="1"/>
</dbReference>
<organism evidence="7 8">
    <name type="scientific">Gemella haemolysans M341</name>
    <dbReference type="NCBI Taxonomy" id="562981"/>
    <lineage>
        <taxon>Bacteria</taxon>
        <taxon>Bacillati</taxon>
        <taxon>Bacillota</taxon>
        <taxon>Bacilli</taxon>
        <taxon>Bacillales</taxon>
        <taxon>Gemellaceae</taxon>
        <taxon>Gemella</taxon>
    </lineage>
</organism>
<keyword evidence="3 6" id="KW-1133">Transmembrane helix</keyword>
<keyword evidence="2 6" id="KW-0812">Transmembrane</keyword>
<accession>A0AA87DQ59</accession>
<dbReference type="GO" id="GO:0016020">
    <property type="term" value="C:membrane"/>
    <property type="evidence" value="ECO:0007669"/>
    <property type="project" value="UniProtKB-SubCell"/>
</dbReference>
<protein>
    <recommendedName>
        <fullName evidence="9">Toxin secretion/phage lysis holin</fullName>
    </recommendedName>
</protein>
<proteinExistence type="inferred from homology"/>
<sequence>MEITLPELAERYYHLTKDVYMHAFTLMIVLDVLTGVAKAFVSRTLNSTINRRGLIQHITVWVMCITVYPYVLYLGFNEAGTAFLLFFTLSYCLSLIENLSVLGVPFPTGIKKRLEKLRDELDGKKE</sequence>
<comment type="similarity">
    <text evidence="5">Belongs to the bacteriophage holin family. Cp-1 holin subfamily.</text>
</comment>
<dbReference type="InterPro" id="IPR006480">
    <property type="entry name" value="Phage_holin_4_1"/>
</dbReference>
<keyword evidence="4 6" id="KW-0472">Membrane</keyword>
<feature type="transmembrane region" description="Helical" evidence="6">
    <location>
        <begin position="20"/>
        <end position="41"/>
    </location>
</feature>
<dbReference type="RefSeq" id="WP_003147981.1">
    <property type="nucleotide sequence ID" value="NZ_GL883586.1"/>
</dbReference>
<evidence type="ECO:0000256" key="4">
    <source>
        <dbReference type="ARBA" id="ARBA00023136"/>
    </source>
</evidence>
<evidence type="ECO:0000313" key="8">
    <source>
        <dbReference type="Proteomes" id="UP000004773"/>
    </source>
</evidence>
<comment type="subcellular location">
    <subcellularLocation>
        <location evidence="1">Membrane</location>
        <topology evidence="1">Multi-pass membrane protein</topology>
    </subcellularLocation>
</comment>
<dbReference type="EMBL" id="ACRO01000047">
    <property type="protein sequence ID" value="EGF86003.1"/>
    <property type="molecule type" value="Genomic_DNA"/>
</dbReference>
<name>A0AA87DQ59_9BACL</name>
<evidence type="ECO:0008006" key="9">
    <source>
        <dbReference type="Google" id="ProtNLM"/>
    </source>
</evidence>
<dbReference type="AlphaFoldDB" id="A0AA87DQ59"/>
<reference evidence="7 8" key="1">
    <citation type="submission" date="2011-03" db="EMBL/GenBank/DDBJ databases">
        <title>The Genome Sequence of Gemella haemolysans M341.</title>
        <authorList>
            <consortium name="The Broad Institute Genome Sequencing Platform"/>
            <consortium name="The Broad Institute Genome Sequencing Center for Infectious Disease"/>
            <person name="Earl A."/>
            <person name="Ward D."/>
            <person name="Feldgarden M."/>
            <person name="Gevers D."/>
            <person name="Sibley C.D."/>
            <person name="Field T.R."/>
            <person name="Grinwis M."/>
            <person name="Eshaghurshan C.S."/>
            <person name="Surette M.G."/>
            <person name="Young S.K."/>
            <person name="Zeng Q."/>
            <person name="Gargeya S."/>
            <person name="Fitzgerald M."/>
            <person name="Haas B."/>
            <person name="Abouelleil A."/>
            <person name="Alvarado L."/>
            <person name="Arachchi H.M."/>
            <person name="Berlin A."/>
            <person name="Brown A."/>
            <person name="Chapman S.B."/>
            <person name="Chen Z."/>
            <person name="Dunbar C."/>
            <person name="Freedman E."/>
            <person name="Gearin G."/>
            <person name="Gellesch M."/>
            <person name="Goldberg J."/>
            <person name="Griggs A."/>
            <person name="Gujja S."/>
            <person name="Heilman E.R."/>
            <person name="Heiman D."/>
            <person name="Howarth C."/>
            <person name="Larson L."/>
            <person name="Lui A."/>
            <person name="MacDonald P.J.P."/>
            <person name="Mehta T."/>
            <person name="Montmayeur A."/>
            <person name="Murphy C."/>
            <person name="Neiman D."/>
            <person name="Pearson M."/>
            <person name="Priest M."/>
            <person name="Roberts A."/>
            <person name="Saif S."/>
            <person name="Shea T."/>
            <person name="Shenoy N."/>
            <person name="Sisk P."/>
            <person name="Stolte C."/>
            <person name="Sykes S."/>
            <person name="White J."/>
            <person name="Yandava C."/>
            <person name="Wortman J."/>
            <person name="Nusbaum C."/>
            <person name="Birren B."/>
        </authorList>
    </citation>
    <scope>NUCLEOTIDE SEQUENCE [LARGE SCALE GENOMIC DNA]</scope>
    <source>
        <strain evidence="7 8">M341</strain>
    </source>
</reference>
<dbReference type="Proteomes" id="UP000004773">
    <property type="component" value="Unassembled WGS sequence"/>
</dbReference>
<feature type="transmembrane region" description="Helical" evidence="6">
    <location>
        <begin position="82"/>
        <end position="106"/>
    </location>
</feature>
<gene>
    <name evidence="7" type="ORF">HMPREF0428_01805</name>
</gene>
<feature type="transmembrane region" description="Helical" evidence="6">
    <location>
        <begin position="53"/>
        <end position="76"/>
    </location>
</feature>
<evidence type="ECO:0000256" key="5">
    <source>
        <dbReference type="ARBA" id="ARBA00023600"/>
    </source>
</evidence>
<evidence type="ECO:0000256" key="3">
    <source>
        <dbReference type="ARBA" id="ARBA00022989"/>
    </source>
</evidence>
<evidence type="ECO:0000256" key="1">
    <source>
        <dbReference type="ARBA" id="ARBA00004141"/>
    </source>
</evidence>
<comment type="caution">
    <text evidence="7">The sequence shown here is derived from an EMBL/GenBank/DDBJ whole genome shotgun (WGS) entry which is preliminary data.</text>
</comment>
<evidence type="ECO:0000313" key="7">
    <source>
        <dbReference type="EMBL" id="EGF86003.1"/>
    </source>
</evidence>
<evidence type="ECO:0000256" key="6">
    <source>
        <dbReference type="SAM" id="Phobius"/>
    </source>
</evidence>